<dbReference type="PANTHER" id="PTHR20883">
    <property type="entry name" value="PHYTANOYL-COA DIOXYGENASE DOMAIN CONTAINING 1"/>
    <property type="match status" value="1"/>
</dbReference>
<dbReference type="Gene3D" id="2.60.120.620">
    <property type="entry name" value="q2cbj1_9rhob like domain"/>
    <property type="match status" value="1"/>
</dbReference>
<gene>
    <name evidence="1" type="ORF">METZ01_LOCUS438492</name>
</gene>
<dbReference type="Pfam" id="PF05721">
    <property type="entry name" value="PhyH"/>
    <property type="match status" value="1"/>
</dbReference>
<sequence>LFSEKEVDLLRREAARISGLQTECVIREGQTSKPKIMLRMHDKESPTASPAYIAASRLPRVLGSAIEVLRTKDLYIHHSKINMKGAIEGSVWPWHQDFGQWHLDGITNPDLVTFMIMLDDATEFSGCLHFQPGSHRLGRIEPQWDESTAYKFYSTPTEAVKKSFETGRQPIAVTGHAGDAVLFHCNLLHASGQNLSAKDRRQVYFCYNKIANRPQNIEQPRPEHVRSTNWDTVPLEEDSALLLKGS</sequence>
<dbReference type="InterPro" id="IPR008775">
    <property type="entry name" value="Phytyl_CoA_dOase-like"/>
</dbReference>
<name>A0A382YSY8_9ZZZZ</name>
<dbReference type="EMBL" id="UINC01177809">
    <property type="protein sequence ID" value="SVD85638.1"/>
    <property type="molecule type" value="Genomic_DNA"/>
</dbReference>
<dbReference type="PANTHER" id="PTHR20883:SF51">
    <property type="entry name" value="PHYTANOYL-COA HYDROXYLASE"/>
    <property type="match status" value="1"/>
</dbReference>
<organism evidence="1">
    <name type="scientific">marine metagenome</name>
    <dbReference type="NCBI Taxonomy" id="408172"/>
    <lineage>
        <taxon>unclassified sequences</taxon>
        <taxon>metagenomes</taxon>
        <taxon>ecological metagenomes</taxon>
    </lineage>
</organism>
<protein>
    <recommendedName>
        <fullName evidence="2">Phytanoyl-CoA dioxygenase</fullName>
    </recommendedName>
</protein>
<accession>A0A382YSY8</accession>
<evidence type="ECO:0000313" key="1">
    <source>
        <dbReference type="EMBL" id="SVD85638.1"/>
    </source>
</evidence>
<feature type="non-terminal residue" evidence="1">
    <location>
        <position position="1"/>
    </location>
</feature>
<evidence type="ECO:0008006" key="2">
    <source>
        <dbReference type="Google" id="ProtNLM"/>
    </source>
</evidence>
<dbReference type="AlphaFoldDB" id="A0A382YSY8"/>
<proteinExistence type="predicted"/>
<reference evidence="1" key="1">
    <citation type="submission" date="2018-05" db="EMBL/GenBank/DDBJ databases">
        <authorList>
            <person name="Lanie J.A."/>
            <person name="Ng W.-L."/>
            <person name="Kazmierczak K.M."/>
            <person name="Andrzejewski T.M."/>
            <person name="Davidsen T.M."/>
            <person name="Wayne K.J."/>
            <person name="Tettelin H."/>
            <person name="Glass J.I."/>
            <person name="Rusch D."/>
            <person name="Podicherti R."/>
            <person name="Tsui H.-C.T."/>
            <person name="Winkler M.E."/>
        </authorList>
    </citation>
    <scope>NUCLEOTIDE SEQUENCE</scope>
</reference>
<dbReference type="SUPFAM" id="SSF51197">
    <property type="entry name" value="Clavaminate synthase-like"/>
    <property type="match status" value="1"/>
</dbReference>